<feature type="domain" description="TRAP C4-dicarboxylate transport system permease DctM subunit" evidence="9">
    <location>
        <begin position="12"/>
        <end position="458"/>
    </location>
</feature>
<evidence type="ECO:0000256" key="7">
    <source>
        <dbReference type="RuleBase" id="RU369079"/>
    </source>
</evidence>
<dbReference type="EMBL" id="JABBNT010000001">
    <property type="protein sequence ID" value="NMM43288.1"/>
    <property type="molecule type" value="Genomic_DNA"/>
</dbReference>
<dbReference type="PANTHER" id="PTHR33362">
    <property type="entry name" value="SIALIC ACID TRAP TRANSPORTER PERMEASE PROTEIN SIAT-RELATED"/>
    <property type="match status" value="1"/>
</dbReference>
<evidence type="ECO:0000256" key="6">
    <source>
        <dbReference type="ARBA" id="ARBA00023136"/>
    </source>
</evidence>
<keyword evidence="11" id="KW-1185">Reference proteome</keyword>
<feature type="transmembrane region" description="Helical" evidence="8">
    <location>
        <begin position="154"/>
        <end position="181"/>
    </location>
</feature>
<feature type="transmembrane region" description="Helical" evidence="8">
    <location>
        <begin position="193"/>
        <end position="215"/>
    </location>
</feature>
<dbReference type="AlphaFoldDB" id="A0A7Y0DX89"/>
<dbReference type="PANTHER" id="PTHR33362:SF5">
    <property type="entry name" value="C4-DICARBOXYLATE TRAP TRANSPORTER LARGE PERMEASE PROTEIN DCTM"/>
    <property type="match status" value="1"/>
</dbReference>
<keyword evidence="2" id="KW-1003">Cell membrane</keyword>
<dbReference type="Pfam" id="PF06808">
    <property type="entry name" value="DctM"/>
    <property type="match status" value="1"/>
</dbReference>
<evidence type="ECO:0000256" key="3">
    <source>
        <dbReference type="ARBA" id="ARBA00022519"/>
    </source>
</evidence>
<comment type="subcellular location">
    <subcellularLocation>
        <location evidence="1 7">Cell inner membrane</location>
        <topology evidence="1 7">Multi-pass membrane protein</topology>
    </subcellularLocation>
</comment>
<evidence type="ECO:0000256" key="8">
    <source>
        <dbReference type="SAM" id="Phobius"/>
    </source>
</evidence>
<comment type="caution">
    <text evidence="10">The sequence shown here is derived from an EMBL/GenBank/DDBJ whole genome shotgun (WGS) entry which is preliminary data.</text>
</comment>
<keyword evidence="3 7" id="KW-0997">Cell inner membrane</keyword>
<sequence>MDSIEIGLFVTGGLLVMVLIGVRVAFAAAIAGLVGLVWIFWAKKGYDASAFFWALSVAVKTAGQVPHSKVASQALSLIPAFILIGYLAYYAGLTKALFEAAKRWVGWLPGGLGVSTVFATAGFAAVSGASVATSAVFARIAIPEMLAIGYDKKFAAGVVACAGTLASLIPPSAILVIYAIIVEQDVGSLLLAGFLPGAFSAVIYAMLVIGLAVTFKKLGPPVTGFTWKERFASLPGASPIFMVVAIIILFIYNPFGGDAWGTPTEGGAIGAFLIFLIALARGMRWPQFKDSLLETAKLSVMIFTIIWGVLIYVRFLGFADLPGTFADWISSLHQSPMLTLVLILLAYAVLGMFMDAIGMLLLTLPVVFPAIIALNGGEGVSAADSAFGMDSVSCAIWFGIIVVKMAELCLITPPIGLNCFVVAGVRPDISVQEVFRGAFPFFIADALTIAGLIAFPAITLYLPGLLLGN</sequence>
<evidence type="ECO:0000313" key="11">
    <source>
        <dbReference type="Proteomes" id="UP000539372"/>
    </source>
</evidence>
<feature type="transmembrane region" description="Helical" evidence="8">
    <location>
        <begin position="267"/>
        <end position="286"/>
    </location>
</feature>
<keyword evidence="7" id="KW-0813">Transport</keyword>
<gene>
    <name evidence="10" type="ORF">HH303_02280</name>
</gene>
<feature type="transmembrane region" description="Helical" evidence="8">
    <location>
        <begin position="236"/>
        <end position="255"/>
    </location>
</feature>
<evidence type="ECO:0000256" key="1">
    <source>
        <dbReference type="ARBA" id="ARBA00004429"/>
    </source>
</evidence>
<feature type="transmembrane region" description="Helical" evidence="8">
    <location>
        <begin position="74"/>
        <end position="92"/>
    </location>
</feature>
<keyword evidence="4 8" id="KW-0812">Transmembrane</keyword>
<evidence type="ECO:0000313" key="10">
    <source>
        <dbReference type="EMBL" id="NMM43288.1"/>
    </source>
</evidence>
<evidence type="ECO:0000259" key="9">
    <source>
        <dbReference type="Pfam" id="PF06808"/>
    </source>
</evidence>
<evidence type="ECO:0000256" key="4">
    <source>
        <dbReference type="ARBA" id="ARBA00022692"/>
    </source>
</evidence>
<feature type="transmembrane region" description="Helical" evidence="8">
    <location>
        <begin position="357"/>
        <end position="376"/>
    </location>
</feature>
<protein>
    <submittedName>
        <fullName evidence="10">TRAP transporter large permease</fullName>
    </submittedName>
</protein>
<feature type="transmembrane region" description="Helical" evidence="8">
    <location>
        <begin position="112"/>
        <end position="142"/>
    </location>
</feature>
<comment type="function">
    <text evidence="7">Part of the tripartite ATP-independent periplasmic (TRAP) transport system.</text>
</comment>
<keyword evidence="5 8" id="KW-1133">Transmembrane helix</keyword>
<keyword evidence="6 8" id="KW-0472">Membrane</keyword>
<accession>A0A7Y0DX89</accession>
<feature type="transmembrane region" description="Helical" evidence="8">
    <location>
        <begin position="396"/>
        <end position="425"/>
    </location>
</feature>
<proteinExistence type="predicted"/>
<dbReference type="GO" id="GO:0022857">
    <property type="term" value="F:transmembrane transporter activity"/>
    <property type="evidence" value="ECO:0007669"/>
    <property type="project" value="UniProtKB-UniRule"/>
</dbReference>
<dbReference type="InterPro" id="IPR010656">
    <property type="entry name" value="DctM"/>
</dbReference>
<reference evidence="10 11" key="1">
    <citation type="submission" date="2020-04" db="EMBL/GenBank/DDBJ databases">
        <title>Rhodospirillaceae bacterium KN72 isolated from deep sea.</title>
        <authorList>
            <person name="Zhang D.-C."/>
        </authorList>
    </citation>
    <scope>NUCLEOTIDE SEQUENCE [LARGE SCALE GENOMIC DNA]</scope>
    <source>
        <strain evidence="10 11">KN72</strain>
    </source>
</reference>
<dbReference type="RefSeq" id="WP_169623578.1">
    <property type="nucleotide sequence ID" value="NZ_JABBNT010000001.1"/>
</dbReference>
<dbReference type="Proteomes" id="UP000539372">
    <property type="component" value="Unassembled WGS sequence"/>
</dbReference>
<dbReference type="InterPro" id="IPR004681">
    <property type="entry name" value="TRAP_DctM"/>
</dbReference>
<organism evidence="10 11">
    <name type="scientific">Pacificispira spongiicola</name>
    <dbReference type="NCBI Taxonomy" id="2729598"/>
    <lineage>
        <taxon>Bacteria</taxon>
        <taxon>Pseudomonadati</taxon>
        <taxon>Pseudomonadota</taxon>
        <taxon>Alphaproteobacteria</taxon>
        <taxon>Rhodospirillales</taxon>
        <taxon>Rhodospirillaceae</taxon>
        <taxon>Pacificispira</taxon>
    </lineage>
</organism>
<feature type="transmembrane region" description="Helical" evidence="8">
    <location>
        <begin position="331"/>
        <end position="350"/>
    </location>
</feature>
<feature type="transmembrane region" description="Helical" evidence="8">
    <location>
        <begin position="7"/>
        <end position="40"/>
    </location>
</feature>
<feature type="transmembrane region" description="Helical" evidence="8">
    <location>
        <begin position="298"/>
        <end position="319"/>
    </location>
</feature>
<feature type="transmembrane region" description="Helical" evidence="8">
    <location>
        <begin position="437"/>
        <end position="462"/>
    </location>
</feature>
<evidence type="ECO:0000256" key="2">
    <source>
        <dbReference type="ARBA" id="ARBA00022475"/>
    </source>
</evidence>
<name>A0A7Y0DX89_9PROT</name>
<evidence type="ECO:0000256" key="5">
    <source>
        <dbReference type="ARBA" id="ARBA00022989"/>
    </source>
</evidence>
<dbReference type="GO" id="GO:0005886">
    <property type="term" value="C:plasma membrane"/>
    <property type="evidence" value="ECO:0007669"/>
    <property type="project" value="UniProtKB-SubCell"/>
</dbReference>